<dbReference type="SUPFAM" id="SSF48179">
    <property type="entry name" value="6-phosphogluconate dehydrogenase C-terminal domain-like"/>
    <property type="match status" value="1"/>
</dbReference>
<feature type="domain" description="Glycerol-3-phosphate dehydrogenase NAD-dependent N-terminal" evidence="3">
    <location>
        <begin position="8"/>
        <end position="164"/>
    </location>
</feature>
<protein>
    <submittedName>
        <fullName evidence="5">Glycerol-3-phosphate dehydrogenase [NAD(P)+]</fullName>
        <ecNumber evidence="5">1.1.1.94</ecNumber>
    </submittedName>
</protein>
<dbReference type="InterPro" id="IPR013328">
    <property type="entry name" value="6PGD_dom2"/>
</dbReference>
<organism evidence="5">
    <name type="scientific">bioreactor metagenome</name>
    <dbReference type="NCBI Taxonomy" id="1076179"/>
    <lineage>
        <taxon>unclassified sequences</taxon>
        <taxon>metagenomes</taxon>
        <taxon>ecological metagenomes</taxon>
    </lineage>
</organism>
<dbReference type="InterPro" id="IPR006168">
    <property type="entry name" value="G3P_DH_NAD-dep"/>
</dbReference>
<dbReference type="Pfam" id="PF01210">
    <property type="entry name" value="NAD_Gly3P_dh_N"/>
    <property type="match status" value="1"/>
</dbReference>
<dbReference type="EC" id="1.1.1.94" evidence="5"/>
<dbReference type="GO" id="GO:0005975">
    <property type="term" value="P:carbohydrate metabolic process"/>
    <property type="evidence" value="ECO:0007669"/>
    <property type="project" value="InterPro"/>
</dbReference>
<dbReference type="SUPFAM" id="SSF51735">
    <property type="entry name" value="NAD(P)-binding Rossmann-fold domains"/>
    <property type="match status" value="1"/>
</dbReference>
<dbReference type="GO" id="GO:0047952">
    <property type="term" value="F:glycerol-3-phosphate dehydrogenase [NAD(P)+] activity"/>
    <property type="evidence" value="ECO:0007669"/>
    <property type="project" value="UniProtKB-EC"/>
</dbReference>
<dbReference type="InterPro" id="IPR011128">
    <property type="entry name" value="G3P_DH_NAD-dep_N"/>
</dbReference>
<dbReference type="Pfam" id="PF07479">
    <property type="entry name" value="NAD_Gly3P_dh_C"/>
    <property type="match status" value="1"/>
</dbReference>
<evidence type="ECO:0000313" key="5">
    <source>
        <dbReference type="EMBL" id="MPM03378.1"/>
    </source>
</evidence>
<reference evidence="5" key="1">
    <citation type="submission" date="2019-08" db="EMBL/GenBank/DDBJ databases">
        <authorList>
            <person name="Kucharzyk K."/>
            <person name="Murdoch R.W."/>
            <person name="Higgins S."/>
            <person name="Loffler F."/>
        </authorList>
    </citation>
    <scope>NUCLEOTIDE SEQUENCE</scope>
</reference>
<dbReference type="Gene3D" id="3.40.50.720">
    <property type="entry name" value="NAD(P)-binding Rossmann-like Domain"/>
    <property type="match status" value="1"/>
</dbReference>
<dbReference type="PANTHER" id="PTHR11728:SF1">
    <property type="entry name" value="GLYCEROL-3-PHOSPHATE DEHYDROGENASE [NAD(+)] 2, CHLOROPLASTIC"/>
    <property type="match status" value="1"/>
</dbReference>
<keyword evidence="2 5" id="KW-0560">Oxidoreductase</keyword>
<feature type="domain" description="Glycerol-3-phosphate dehydrogenase NAD-dependent C-terminal" evidence="4">
    <location>
        <begin position="185"/>
        <end position="324"/>
    </location>
</feature>
<accession>A0A644WIP6</accession>
<dbReference type="GO" id="GO:0046168">
    <property type="term" value="P:glycerol-3-phosphate catabolic process"/>
    <property type="evidence" value="ECO:0007669"/>
    <property type="project" value="InterPro"/>
</dbReference>
<evidence type="ECO:0000256" key="1">
    <source>
        <dbReference type="ARBA" id="ARBA00011009"/>
    </source>
</evidence>
<gene>
    <name evidence="5" type="primary">gpsA_13</name>
    <name evidence="5" type="ORF">SDC9_49644</name>
</gene>
<dbReference type="InterPro" id="IPR008927">
    <property type="entry name" value="6-PGluconate_DH-like_C_sf"/>
</dbReference>
<dbReference type="AlphaFoldDB" id="A0A644WIP6"/>
<dbReference type="Gene3D" id="1.10.1040.10">
    <property type="entry name" value="N-(1-d-carboxylethyl)-l-norvaline Dehydrogenase, domain 2"/>
    <property type="match status" value="1"/>
</dbReference>
<proteinExistence type="inferred from homology"/>
<dbReference type="GO" id="GO:0005829">
    <property type="term" value="C:cytosol"/>
    <property type="evidence" value="ECO:0007669"/>
    <property type="project" value="TreeGrafter"/>
</dbReference>
<dbReference type="PIRSF" id="PIRSF000114">
    <property type="entry name" value="Glycerol-3-P_dh"/>
    <property type="match status" value="1"/>
</dbReference>
<dbReference type="InterPro" id="IPR036291">
    <property type="entry name" value="NAD(P)-bd_dom_sf"/>
</dbReference>
<evidence type="ECO:0000256" key="2">
    <source>
        <dbReference type="ARBA" id="ARBA00023002"/>
    </source>
</evidence>
<comment type="similarity">
    <text evidence="1">Belongs to the NAD-dependent glycerol-3-phosphate dehydrogenase family.</text>
</comment>
<dbReference type="PROSITE" id="PS00957">
    <property type="entry name" value="NAD_G3PDH"/>
    <property type="match status" value="1"/>
</dbReference>
<dbReference type="PANTHER" id="PTHR11728">
    <property type="entry name" value="GLYCEROL-3-PHOSPHATE DEHYDROGENASE"/>
    <property type="match status" value="1"/>
</dbReference>
<comment type="caution">
    <text evidence="5">The sequence shown here is derived from an EMBL/GenBank/DDBJ whole genome shotgun (WGS) entry which is preliminary data.</text>
</comment>
<name>A0A644WIP6_9ZZZZ</name>
<evidence type="ECO:0000259" key="3">
    <source>
        <dbReference type="Pfam" id="PF01210"/>
    </source>
</evidence>
<dbReference type="GO" id="GO:0051287">
    <property type="term" value="F:NAD binding"/>
    <property type="evidence" value="ECO:0007669"/>
    <property type="project" value="InterPro"/>
</dbReference>
<evidence type="ECO:0000259" key="4">
    <source>
        <dbReference type="Pfam" id="PF07479"/>
    </source>
</evidence>
<sequence>MIKIAHRIGVIGGGSWATAIVKVLQHHDKKVNWFIRRQELIDAIQNTGHNPEYLSQVEFDQTKIFASNDLDEIISNSDIVIFCIPAAFLHRQIETLSKEILQDKIIISAIKGIIPEFNAIVSNYFKTVFDIPSGNYGVIAGPTHAEEVVMDRLSYLTVASANEDIGIVMSELLGSKNIKIALSRDVEGVEYASVLKNVYAVAAGISVGLGYGDNFLSVLTSNAIVEMRRFLDAINHCKRDVNNTSYCGDIIVTSYSQFSRNRMFGNLIGKGYSVNYSRIEMKQVAEGYYAAKCMTEINDSFKVDMPILAAVYNICYNNVSPSQEMRKLAEKLQ</sequence>
<dbReference type="PRINTS" id="PR00077">
    <property type="entry name" value="GPDHDRGNASE"/>
</dbReference>
<dbReference type="InterPro" id="IPR006109">
    <property type="entry name" value="G3P_DH_NAD-dep_C"/>
</dbReference>
<dbReference type="EMBL" id="VSSQ01000948">
    <property type="protein sequence ID" value="MPM03378.1"/>
    <property type="molecule type" value="Genomic_DNA"/>
</dbReference>